<keyword evidence="3" id="KW-1185">Reference proteome</keyword>
<feature type="region of interest" description="Disordered" evidence="1">
    <location>
        <begin position="124"/>
        <end position="144"/>
    </location>
</feature>
<proteinExistence type="predicted"/>
<dbReference type="EMBL" id="CP111017">
    <property type="protein sequence ID" value="WAR06833.1"/>
    <property type="molecule type" value="Genomic_DNA"/>
</dbReference>
<evidence type="ECO:0000256" key="1">
    <source>
        <dbReference type="SAM" id="MobiDB-lite"/>
    </source>
</evidence>
<evidence type="ECO:0000313" key="3">
    <source>
        <dbReference type="Proteomes" id="UP001164746"/>
    </source>
</evidence>
<sequence length="353" mass="39259">VHVCQDSWASAGLVYLDTLYTPKLQSVVCWCFVTAQRKNAAVAASYTSGSNTDLQAFQLGITNLTGRENGLFFFNKTLEITYSGNSEHQVRPACLELFFKDYKEEIFNVSCRRFSKTKATQTKPESSSFSTLTTADNKSSSSLSTPHKRWSFIPTRPDKNLKFPSLTTAESVLPASKAESPNYGVVGQTSVCPAENSSVVHVCQDSWASAGLVYLDTLYTPKLQSVVCWCFVTAQRKNAAVAASYTSGSNTDLQAFQLGITNLTGRENGLFFFNKTLEITYSGNSEHQVRPACLELFFKGRKRDHIRPANSRIPTLTELTNTKWITSIERQPVKKQNLQRLTSPSPATYEKRS</sequence>
<evidence type="ECO:0000313" key="2">
    <source>
        <dbReference type="EMBL" id="WAR06833.1"/>
    </source>
</evidence>
<gene>
    <name evidence="2" type="ORF">MAR_016791</name>
</gene>
<accession>A0ABY7EDQ5</accession>
<organism evidence="2 3">
    <name type="scientific">Mya arenaria</name>
    <name type="common">Soft-shell clam</name>
    <dbReference type="NCBI Taxonomy" id="6604"/>
    <lineage>
        <taxon>Eukaryota</taxon>
        <taxon>Metazoa</taxon>
        <taxon>Spiralia</taxon>
        <taxon>Lophotrochozoa</taxon>
        <taxon>Mollusca</taxon>
        <taxon>Bivalvia</taxon>
        <taxon>Autobranchia</taxon>
        <taxon>Heteroconchia</taxon>
        <taxon>Euheterodonta</taxon>
        <taxon>Imparidentia</taxon>
        <taxon>Neoheterodontei</taxon>
        <taxon>Myida</taxon>
        <taxon>Myoidea</taxon>
        <taxon>Myidae</taxon>
        <taxon>Mya</taxon>
    </lineage>
</organism>
<reference evidence="2" key="1">
    <citation type="submission" date="2022-11" db="EMBL/GenBank/DDBJ databases">
        <title>Centuries of genome instability and evolution in soft-shell clam transmissible cancer (bioRxiv).</title>
        <authorList>
            <person name="Hart S.F.M."/>
            <person name="Yonemitsu M.A."/>
            <person name="Giersch R.M."/>
            <person name="Beal B.F."/>
            <person name="Arriagada G."/>
            <person name="Davis B.W."/>
            <person name="Ostrander E.A."/>
            <person name="Goff S.P."/>
            <person name="Metzger M.J."/>
        </authorList>
    </citation>
    <scope>NUCLEOTIDE SEQUENCE</scope>
    <source>
        <strain evidence="2">MELC-2E11</strain>
        <tissue evidence="2">Siphon/mantle</tissue>
    </source>
</reference>
<dbReference type="Proteomes" id="UP001164746">
    <property type="component" value="Chromosome 6"/>
</dbReference>
<name>A0ABY7EDQ5_MYAAR</name>
<protein>
    <submittedName>
        <fullName evidence="2">Uncharacterized protein</fullName>
    </submittedName>
</protein>
<feature type="non-terminal residue" evidence="2">
    <location>
        <position position="353"/>
    </location>
</feature>